<name>A0A2G3E286_9FIRM</name>
<evidence type="ECO:0000259" key="1">
    <source>
        <dbReference type="PROSITE" id="PS50943"/>
    </source>
</evidence>
<feature type="domain" description="HTH cro/C1-type" evidence="1">
    <location>
        <begin position="8"/>
        <end position="61"/>
    </location>
</feature>
<dbReference type="AlphaFoldDB" id="A0A2G3E286"/>
<evidence type="ECO:0000313" key="2">
    <source>
        <dbReference type="EMBL" id="PHU37331.1"/>
    </source>
</evidence>
<dbReference type="PROSITE" id="PS50943">
    <property type="entry name" value="HTH_CROC1"/>
    <property type="match status" value="1"/>
</dbReference>
<dbReference type="InterPro" id="IPR001387">
    <property type="entry name" value="Cro/C1-type_HTH"/>
</dbReference>
<dbReference type="InterPro" id="IPR010982">
    <property type="entry name" value="Lambda_DNA-bd_dom_sf"/>
</dbReference>
<dbReference type="RefSeq" id="WP_099386331.1">
    <property type="nucleotide sequence ID" value="NZ_JANSWH010000052.1"/>
</dbReference>
<organism evidence="2 3">
    <name type="scientific">Agathobacter ruminis</name>
    <dbReference type="NCBI Taxonomy" id="1712665"/>
    <lineage>
        <taxon>Bacteria</taxon>
        <taxon>Bacillati</taxon>
        <taxon>Bacillota</taxon>
        <taxon>Clostridia</taxon>
        <taxon>Lachnospirales</taxon>
        <taxon>Lachnospiraceae</taxon>
        <taxon>Agathobacter</taxon>
    </lineage>
</organism>
<proteinExistence type="predicted"/>
<sequence length="78" mass="8847">MEVSYKKLWKLLIDKDMKKKDLQAKAGISWTSVTKLSKGENVSMEVLMKVCKVLECNIGDIMDLIPEEGDTNGELKEE</sequence>
<dbReference type="SUPFAM" id="SSF47413">
    <property type="entry name" value="lambda repressor-like DNA-binding domains"/>
    <property type="match status" value="1"/>
</dbReference>
<gene>
    <name evidence="2" type="ORF">CSX02_08340</name>
</gene>
<accession>A0A2G3E286</accession>
<keyword evidence="3" id="KW-1185">Reference proteome</keyword>
<comment type="caution">
    <text evidence="2">The sequence shown here is derived from an EMBL/GenBank/DDBJ whole genome shotgun (WGS) entry which is preliminary data.</text>
</comment>
<dbReference type="Pfam" id="PF13443">
    <property type="entry name" value="HTH_26"/>
    <property type="match status" value="1"/>
</dbReference>
<protein>
    <submittedName>
        <fullName evidence="2">XRE family transcriptional regulator</fullName>
    </submittedName>
</protein>
<evidence type="ECO:0000313" key="3">
    <source>
        <dbReference type="Proteomes" id="UP000224563"/>
    </source>
</evidence>
<reference evidence="2 3" key="2">
    <citation type="submission" date="2017-10" db="EMBL/GenBank/DDBJ databases">
        <authorList>
            <person name="Banno H."/>
            <person name="Chua N.-H."/>
        </authorList>
    </citation>
    <scope>NUCLEOTIDE SEQUENCE [LARGE SCALE GENOMIC DNA]</scope>
    <source>
        <strain evidence="2 3">JK623</strain>
    </source>
</reference>
<dbReference type="Gene3D" id="1.10.260.40">
    <property type="entry name" value="lambda repressor-like DNA-binding domains"/>
    <property type="match status" value="1"/>
</dbReference>
<reference evidence="2 3" key="1">
    <citation type="submission" date="2017-10" db="EMBL/GenBank/DDBJ databases">
        <title>Resolving the taxonomy of Roseburia spp., Eubacterium rectale and Agathobacter spp. through phylogenomic analysis.</title>
        <authorList>
            <person name="Sheridan P.O."/>
            <person name="Walker A.W."/>
            <person name="Duncan S.H."/>
            <person name="Scott K.P."/>
            <person name="Toole P.W.O."/>
            <person name="Luis P."/>
            <person name="Flint H.J."/>
        </authorList>
    </citation>
    <scope>NUCLEOTIDE SEQUENCE [LARGE SCALE GENOMIC DNA]</scope>
    <source>
        <strain evidence="2 3">JK623</strain>
    </source>
</reference>
<dbReference type="EMBL" id="PDYG01000064">
    <property type="protein sequence ID" value="PHU37331.1"/>
    <property type="molecule type" value="Genomic_DNA"/>
</dbReference>
<dbReference type="Proteomes" id="UP000224563">
    <property type="component" value="Unassembled WGS sequence"/>
</dbReference>
<dbReference type="GO" id="GO:0003677">
    <property type="term" value="F:DNA binding"/>
    <property type="evidence" value="ECO:0007669"/>
    <property type="project" value="InterPro"/>
</dbReference>